<dbReference type="Gene3D" id="1.10.287.950">
    <property type="entry name" value="Methyl-accepting chemotaxis protein"/>
    <property type="match status" value="1"/>
</dbReference>
<keyword evidence="4" id="KW-0812">Transmembrane</keyword>
<keyword evidence="1 3" id="KW-0807">Transducer</keyword>
<dbReference type="SUPFAM" id="SSF58104">
    <property type="entry name" value="Methyl-accepting chemotaxis protein (MCP) signaling domain"/>
    <property type="match status" value="1"/>
</dbReference>
<dbReference type="InterPro" id="IPR003660">
    <property type="entry name" value="HAMP_dom"/>
</dbReference>
<feature type="transmembrane region" description="Helical" evidence="4">
    <location>
        <begin position="12"/>
        <end position="38"/>
    </location>
</feature>
<dbReference type="PROSITE" id="PS50885">
    <property type="entry name" value="HAMP"/>
    <property type="match status" value="1"/>
</dbReference>
<evidence type="ECO:0000256" key="1">
    <source>
        <dbReference type="ARBA" id="ARBA00023224"/>
    </source>
</evidence>
<dbReference type="GO" id="GO:0007165">
    <property type="term" value="P:signal transduction"/>
    <property type="evidence" value="ECO:0007669"/>
    <property type="project" value="UniProtKB-KW"/>
</dbReference>
<comment type="caution">
    <text evidence="7">The sequence shown here is derived from an EMBL/GenBank/DDBJ whole genome shotgun (WGS) entry which is preliminary data.</text>
</comment>
<dbReference type="GO" id="GO:0016020">
    <property type="term" value="C:membrane"/>
    <property type="evidence" value="ECO:0007669"/>
    <property type="project" value="InterPro"/>
</dbReference>
<dbReference type="Gene3D" id="6.10.340.10">
    <property type="match status" value="1"/>
</dbReference>
<protein>
    <submittedName>
        <fullName evidence="7">HAMP domain-containing protein</fullName>
    </submittedName>
</protein>
<gene>
    <name evidence="7" type="ORF">I5731_10410</name>
</gene>
<dbReference type="PANTHER" id="PTHR32089">
    <property type="entry name" value="METHYL-ACCEPTING CHEMOTAXIS PROTEIN MCPB"/>
    <property type="match status" value="1"/>
</dbReference>
<name>A0A931I3J0_9HYPH</name>
<dbReference type="Proteomes" id="UP000631694">
    <property type="component" value="Unassembled WGS sequence"/>
</dbReference>
<proteinExistence type="inferred from homology"/>
<evidence type="ECO:0000256" key="3">
    <source>
        <dbReference type="PROSITE-ProRule" id="PRU00284"/>
    </source>
</evidence>
<dbReference type="CDD" id="cd06225">
    <property type="entry name" value="HAMP"/>
    <property type="match status" value="1"/>
</dbReference>
<organism evidence="7 8">
    <name type="scientific">Methylobrevis albus</name>
    <dbReference type="NCBI Taxonomy" id="2793297"/>
    <lineage>
        <taxon>Bacteria</taxon>
        <taxon>Pseudomonadati</taxon>
        <taxon>Pseudomonadota</taxon>
        <taxon>Alphaproteobacteria</taxon>
        <taxon>Hyphomicrobiales</taxon>
        <taxon>Pleomorphomonadaceae</taxon>
        <taxon>Methylobrevis</taxon>
    </lineage>
</organism>
<dbReference type="EMBL" id="JADZLT010000050">
    <property type="protein sequence ID" value="MBH0238236.1"/>
    <property type="molecule type" value="Genomic_DNA"/>
</dbReference>
<dbReference type="PROSITE" id="PS50111">
    <property type="entry name" value="CHEMOTAXIS_TRANSDUC_2"/>
    <property type="match status" value="1"/>
</dbReference>
<evidence type="ECO:0000256" key="2">
    <source>
        <dbReference type="ARBA" id="ARBA00029447"/>
    </source>
</evidence>
<keyword evidence="8" id="KW-1185">Reference proteome</keyword>
<evidence type="ECO:0000259" key="6">
    <source>
        <dbReference type="PROSITE" id="PS50885"/>
    </source>
</evidence>
<evidence type="ECO:0000256" key="4">
    <source>
        <dbReference type="SAM" id="Phobius"/>
    </source>
</evidence>
<evidence type="ECO:0000313" key="7">
    <source>
        <dbReference type="EMBL" id="MBH0238236.1"/>
    </source>
</evidence>
<dbReference type="AlphaFoldDB" id="A0A931I3J0"/>
<comment type="similarity">
    <text evidence="2">Belongs to the methyl-accepting chemotaxis (MCP) protein family.</text>
</comment>
<dbReference type="Pfam" id="PF00672">
    <property type="entry name" value="HAMP"/>
    <property type="match status" value="1"/>
</dbReference>
<sequence length="795" mass="81674">MSAVSFASNRSIGVKIAAGVVAVTLLGGLVGGVGLLGIRTLGLAVDQTSRSASILADVNNAGNAVDRFVETRDPATSADAQAKLQAIAGKLDALGGRGEPGLATAYDALDGFAVEIGTLETATGRIDAAVAAIEAATKDLGKATLKVVSMLTARADALSTGTDEIRTRMRQIDELGRMAAGVEAGALRTSLALTTYVITSDPMELRTARDAIRDMQTQVRDLAASTLILQTKSHATGIANDLAMLEAVLKAMVEASNLTEIEQHRGTAVAATARMTQRVGTLRSILTATLRAAEAEVSSNDGDRVTSIAGVEAGRSFGNAVNHLAIDLIRYRLTPTEPVAKSVTARFRMLGVMGAEVKKTGIADPTDTLAATTASFDQLVAATGAYAAARESARAQAAEAISAIEQVVASRASSASASESSTSWTMIVTIAGALVLALAVAALLSRLIAGPIAGITGAMRRLADGDTDVVIDTKERRDEIGGMLAAVRVFRDNAVERRRLSAAAERENHARADRQARIEAMIGAFRSEIETLVDAVGNNADQMEATARALSEIANEAVDRTSSATRASDEASGNVQTVAAAAEELAASIGEIGRQVEIATATVTRASATAKTTDDKIASLAAGAERIGNVVALIKAIAEQTNLLALNATIEAARAGESGRGFAVVASEVKSLASQTAKATEDIATQIAAIQTGTAEAVEAIRAITATMTDVDRATSAIADSIIEQGHATSEISENAQRAAAGTGAVVTETGALHRVVAETTQSAAQVLDVSQDVNSQAAALRTVVDRFLTSVRAA</sequence>
<keyword evidence="4" id="KW-1133">Transmembrane helix</keyword>
<dbReference type="SMART" id="SM00283">
    <property type="entry name" value="MA"/>
    <property type="match status" value="1"/>
</dbReference>
<dbReference type="SMART" id="SM00304">
    <property type="entry name" value="HAMP"/>
    <property type="match status" value="2"/>
</dbReference>
<accession>A0A931I3J0</accession>
<keyword evidence="4" id="KW-0472">Membrane</keyword>
<dbReference type="PANTHER" id="PTHR32089:SF112">
    <property type="entry name" value="LYSOZYME-LIKE PROTEIN-RELATED"/>
    <property type="match status" value="1"/>
</dbReference>
<feature type="domain" description="Methyl-accepting transducer" evidence="5">
    <location>
        <begin position="539"/>
        <end position="775"/>
    </location>
</feature>
<feature type="domain" description="HAMP" evidence="6">
    <location>
        <begin position="446"/>
        <end position="499"/>
    </location>
</feature>
<evidence type="ECO:0000259" key="5">
    <source>
        <dbReference type="PROSITE" id="PS50111"/>
    </source>
</evidence>
<evidence type="ECO:0000313" key="8">
    <source>
        <dbReference type="Proteomes" id="UP000631694"/>
    </source>
</evidence>
<dbReference type="RefSeq" id="WP_197311322.1">
    <property type="nucleotide sequence ID" value="NZ_JADZLT010000050.1"/>
</dbReference>
<reference evidence="7" key="1">
    <citation type="submission" date="2020-12" db="EMBL/GenBank/DDBJ databases">
        <title>Methylobrevis albus sp. nov., isolated from fresh water lack sediment.</title>
        <authorList>
            <person name="Zou Q."/>
        </authorList>
    </citation>
    <scope>NUCLEOTIDE SEQUENCE</scope>
    <source>
        <strain evidence="7">L22</strain>
    </source>
</reference>
<dbReference type="InterPro" id="IPR004089">
    <property type="entry name" value="MCPsignal_dom"/>
</dbReference>
<dbReference type="Pfam" id="PF00015">
    <property type="entry name" value="MCPsignal"/>
    <property type="match status" value="1"/>
</dbReference>